<dbReference type="EMBL" id="JAVHNR010000004">
    <property type="protein sequence ID" value="KAK6345523.1"/>
    <property type="molecule type" value="Genomic_DNA"/>
</dbReference>
<keyword evidence="2" id="KW-1185">Reference proteome</keyword>
<organism evidence="1 2">
    <name type="scientific">Orbilia javanica</name>
    <dbReference type="NCBI Taxonomy" id="47235"/>
    <lineage>
        <taxon>Eukaryota</taxon>
        <taxon>Fungi</taxon>
        <taxon>Dikarya</taxon>
        <taxon>Ascomycota</taxon>
        <taxon>Pezizomycotina</taxon>
        <taxon>Orbiliomycetes</taxon>
        <taxon>Orbiliales</taxon>
        <taxon>Orbiliaceae</taxon>
        <taxon>Orbilia</taxon>
    </lineage>
</organism>
<proteinExistence type="predicted"/>
<evidence type="ECO:0000313" key="2">
    <source>
        <dbReference type="Proteomes" id="UP001313282"/>
    </source>
</evidence>
<dbReference type="AlphaFoldDB" id="A0AAN8RNK5"/>
<gene>
    <name evidence="1" type="ORF">TWF718_007436</name>
</gene>
<protein>
    <submittedName>
        <fullName evidence="1">Uncharacterized protein</fullName>
    </submittedName>
</protein>
<comment type="caution">
    <text evidence="1">The sequence shown here is derived from an EMBL/GenBank/DDBJ whole genome shotgun (WGS) entry which is preliminary data.</text>
</comment>
<dbReference type="Proteomes" id="UP001313282">
    <property type="component" value="Unassembled WGS sequence"/>
</dbReference>
<accession>A0AAN8RNK5</accession>
<evidence type="ECO:0000313" key="1">
    <source>
        <dbReference type="EMBL" id="KAK6345523.1"/>
    </source>
</evidence>
<reference evidence="1 2" key="1">
    <citation type="submission" date="2019-10" db="EMBL/GenBank/DDBJ databases">
        <authorList>
            <person name="Palmer J.M."/>
        </authorList>
    </citation>
    <scope>NUCLEOTIDE SEQUENCE [LARGE SCALE GENOMIC DNA]</scope>
    <source>
        <strain evidence="1 2">TWF718</strain>
    </source>
</reference>
<sequence>MTTQLFSTQPTPAWILHVPETHSVRMAAAYDSARFEITGRVPGIFNNVMGLIPFEWGREILREWQPIRLASGGNLRPGQIIRNTNPGPDANAFYDSFISPAWNVEISGPLHAMCLEEPVAPPGCTVTKGFILQDMKDTLSFPPLTGKPKAPDIPDFPFPSEDSYMFCVTIDTCHQSNTLTIFRTSSRKTTRGVLLCYQYHPGVLAYYRYGEGEGEGGEWGGKVEQFRADDVPTAIIHVTALLGVSFEPLGTISLPNALADFNPIKPQPYKNWRKIAGSYVSPRDGVRVGHWAGARWGEVLTRDQKPITPSEVLWPRNQASVGNMNGFSHYDFIIAPPGDYNLPNTPAQRSDIASCLPTLGL</sequence>
<name>A0AAN8RNK5_9PEZI</name>